<dbReference type="HOGENOM" id="CLU_2629537_0_0_2"/>
<proteinExistence type="predicted"/>
<dbReference type="AlphaFoldDB" id="S0AQ92"/>
<sequence>MFINFSGLWINKYIGFYCNGMLKRGFGVAKAINYKARVYFQWKLFIYKCYESKKLLIEMKNNTRTYIGGGGVYFLWK</sequence>
<name>S0AQ92_FERAC</name>
<dbReference type="EMBL" id="CP004145">
    <property type="protein sequence ID" value="AGO60927.1"/>
    <property type="molecule type" value="Genomic_DNA"/>
</dbReference>
<accession>S0AQ92</accession>
<organism evidence="1 2">
    <name type="scientific">Ferroplasma acidarmanus Fer1</name>
    <dbReference type="NCBI Taxonomy" id="333146"/>
    <lineage>
        <taxon>Archaea</taxon>
        <taxon>Methanobacteriati</taxon>
        <taxon>Thermoplasmatota</taxon>
        <taxon>Thermoplasmata</taxon>
        <taxon>Thermoplasmatales</taxon>
        <taxon>Ferroplasmaceae</taxon>
        <taxon>Ferroplasma</taxon>
    </lineage>
</organism>
<evidence type="ECO:0000313" key="1">
    <source>
        <dbReference type="EMBL" id="AGO60927.1"/>
    </source>
</evidence>
<gene>
    <name evidence="1" type="ORF">FACI_IFERC00001G0947</name>
</gene>
<evidence type="ECO:0000313" key="2">
    <source>
        <dbReference type="Proteomes" id="UP000014660"/>
    </source>
</evidence>
<protein>
    <submittedName>
        <fullName evidence="1">Uncharacterized protein</fullName>
    </submittedName>
</protein>
<keyword evidence="2" id="KW-1185">Reference proteome</keyword>
<dbReference type="KEGG" id="fac:FACI_IFERC01G0947"/>
<dbReference type="Proteomes" id="UP000014660">
    <property type="component" value="Chromosome"/>
</dbReference>
<reference evidence="1 2" key="1">
    <citation type="journal article" date="2007" name="Proc. Natl. Acad. Sci. U.S.A.">
        <title>Genome dynamics in a natural archaeal population.</title>
        <authorList>
            <person name="Allen E.E."/>
            <person name="Tyson G.W."/>
            <person name="Whitaker R.J."/>
            <person name="Detter J.C."/>
            <person name="Richardson P.M."/>
            <person name="Banfield J.F."/>
        </authorList>
    </citation>
    <scope>NUCLEOTIDE SEQUENCE [LARGE SCALE GENOMIC DNA]</scope>
    <source>
        <strain evidence="2">fer1</strain>
    </source>
</reference>